<accession>A0A0U5G1U6</accession>
<sequence>MHGLCLLSLSFYIHSKVQNLFNCRFGKCFLISNQIEASFTQDATARRGTAQAGYVSTATAANCLDQ</sequence>
<dbReference type="EMBL" id="CDMC01000005">
    <property type="protein sequence ID" value="CEL05986.1"/>
    <property type="molecule type" value="Genomic_DNA"/>
</dbReference>
<proteinExistence type="predicted"/>
<reference evidence="2" key="1">
    <citation type="journal article" date="2016" name="Genome Announc.">
        <title>Draft genome sequences of fungus Aspergillus calidoustus.</title>
        <authorList>
            <person name="Horn F."/>
            <person name="Linde J."/>
            <person name="Mattern D.J."/>
            <person name="Walther G."/>
            <person name="Guthke R."/>
            <person name="Scherlach K."/>
            <person name="Martin K."/>
            <person name="Brakhage A.A."/>
            <person name="Petzke L."/>
            <person name="Valiante V."/>
        </authorList>
    </citation>
    <scope>NUCLEOTIDE SEQUENCE [LARGE SCALE GENOMIC DNA]</scope>
    <source>
        <strain evidence="2">SF006504</strain>
    </source>
</reference>
<gene>
    <name evidence="1" type="ORF">ASPCAL07098</name>
</gene>
<organism evidence="1 2">
    <name type="scientific">Aspergillus calidoustus</name>
    <dbReference type="NCBI Taxonomy" id="454130"/>
    <lineage>
        <taxon>Eukaryota</taxon>
        <taxon>Fungi</taxon>
        <taxon>Dikarya</taxon>
        <taxon>Ascomycota</taxon>
        <taxon>Pezizomycotina</taxon>
        <taxon>Eurotiomycetes</taxon>
        <taxon>Eurotiomycetidae</taxon>
        <taxon>Eurotiales</taxon>
        <taxon>Aspergillaceae</taxon>
        <taxon>Aspergillus</taxon>
        <taxon>Aspergillus subgen. Nidulantes</taxon>
    </lineage>
</organism>
<dbReference type="AlphaFoldDB" id="A0A0U5G1U6"/>
<dbReference type="Proteomes" id="UP000054771">
    <property type="component" value="Unassembled WGS sequence"/>
</dbReference>
<evidence type="ECO:0000313" key="1">
    <source>
        <dbReference type="EMBL" id="CEL05986.1"/>
    </source>
</evidence>
<evidence type="ECO:0000313" key="2">
    <source>
        <dbReference type="Proteomes" id="UP000054771"/>
    </source>
</evidence>
<name>A0A0U5G1U6_ASPCI</name>
<keyword evidence="2" id="KW-1185">Reference proteome</keyword>
<protein>
    <submittedName>
        <fullName evidence="1">Uncharacterized protein</fullName>
    </submittedName>
</protein>